<name>A0A090ESW7_MESPL</name>
<dbReference type="EMBL" id="CCNB01000007">
    <property type="protein sequence ID" value="CDX32184.1"/>
    <property type="molecule type" value="Genomic_DNA"/>
</dbReference>
<evidence type="ECO:0000313" key="2">
    <source>
        <dbReference type="Proteomes" id="UP000046373"/>
    </source>
</evidence>
<protein>
    <submittedName>
        <fullName evidence="1">Uncharacterized protein</fullName>
    </submittedName>
</protein>
<dbReference type="Proteomes" id="UP000046373">
    <property type="component" value="Unassembled WGS sequence"/>
</dbReference>
<sequence length="71" mass="8205">MVGERFQTSQLNLAAGVRPADRCQLSDTFGEPNMVVCLLHHGGALIRNYRSVQVKYRMPIRYYLQILRRPV</sequence>
<gene>
    <name evidence="1" type="ORF">MPLDJ20_150067</name>
</gene>
<evidence type="ECO:0000313" key="1">
    <source>
        <dbReference type="EMBL" id="CDX32184.1"/>
    </source>
</evidence>
<proteinExistence type="predicted"/>
<dbReference type="AlphaFoldDB" id="A0A090ESW7"/>
<reference evidence="1 2" key="1">
    <citation type="submission" date="2014-08" db="EMBL/GenBank/DDBJ databases">
        <authorList>
            <person name="Moulin Lionel"/>
        </authorList>
    </citation>
    <scope>NUCLEOTIDE SEQUENCE [LARGE SCALE GENOMIC DNA]</scope>
</reference>
<accession>A0A090ESW7</accession>
<organism evidence="1 2">
    <name type="scientific">Mesorhizobium plurifarium</name>
    <dbReference type="NCBI Taxonomy" id="69974"/>
    <lineage>
        <taxon>Bacteria</taxon>
        <taxon>Pseudomonadati</taxon>
        <taxon>Pseudomonadota</taxon>
        <taxon>Alphaproteobacteria</taxon>
        <taxon>Hyphomicrobiales</taxon>
        <taxon>Phyllobacteriaceae</taxon>
        <taxon>Mesorhizobium</taxon>
    </lineage>
</organism>